<protein>
    <submittedName>
        <fullName evidence="2">Uncharacterized protein</fullName>
    </submittedName>
</protein>
<name>A0A133V3K1_9EURY</name>
<evidence type="ECO:0000313" key="2">
    <source>
        <dbReference type="EMBL" id="KXB01014.1"/>
    </source>
</evidence>
<keyword evidence="3" id="KW-1185">Reference proteome</keyword>
<feature type="transmembrane region" description="Helical" evidence="1">
    <location>
        <begin position="64"/>
        <end position="82"/>
    </location>
</feature>
<evidence type="ECO:0000256" key="1">
    <source>
        <dbReference type="SAM" id="Phobius"/>
    </source>
</evidence>
<organism evidence="2 3">
    <name type="scientific">candidate division MSBL1 archaeon SCGC-AAA261D19</name>
    <dbReference type="NCBI Taxonomy" id="1698273"/>
    <lineage>
        <taxon>Archaea</taxon>
        <taxon>Methanobacteriati</taxon>
        <taxon>Methanobacteriota</taxon>
        <taxon>candidate division MSBL1</taxon>
    </lineage>
</organism>
<dbReference type="Proteomes" id="UP000070400">
    <property type="component" value="Unassembled WGS sequence"/>
</dbReference>
<keyword evidence="1" id="KW-0812">Transmembrane</keyword>
<feature type="transmembrane region" description="Helical" evidence="1">
    <location>
        <begin position="37"/>
        <end position="52"/>
    </location>
</feature>
<feature type="transmembrane region" description="Helical" evidence="1">
    <location>
        <begin position="12"/>
        <end position="31"/>
    </location>
</feature>
<proteinExistence type="predicted"/>
<accession>A0A133V3K1</accession>
<dbReference type="AlphaFoldDB" id="A0A133V3K1"/>
<reference evidence="2 3" key="1">
    <citation type="journal article" date="2016" name="Sci. Rep.">
        <title>Metabolic traits of an uncultured archaeal lineage -MSBL1- from brine pools of the Red Sea.</title>
        <authorList>
            <person name="Mwirichia R."/>
            <person name="Alam I."/>
            <person name="Rashid M."/>
            <person name="Vinu M."/>
            <person name="Ba-Alawi W."/>
            <person name="Anthony Kamau A."/>
            <person name="Kamanda Ngugi D."/>
            <person name="Goker M."/>
            <person name="Klenk H.P."/>
            <person name="Bajic V."/>
            <person name="Stingl U."/>
        </authorList>
    </citation>
    <scope>NUCLEOTIDE SEQUENCE [LARGE SCALE GENOMIC DNA]</scope>
    <source>
        <strain evidence="2">SCGC-AAA261D19</strain>
    </source>
</reference>
<evidence type="ECO:0000313" key="3">
    <source>
        <dbReference type="Proteomes" id="UP000070400"/>
    </source>
</evidence>
<sequence length="89" mass="9919">MTDRLPEVVVKNQGIVAFLSLEVMAFLIFFLNPTSPAIVYATSGLFGLYLIYKLPANMVFSKKFCMLLSILIPFLLIPIATANPDYEAE</sequence>
<gene>
    <name evidence="2" type="ORF">AKJ43_03725</name>
</gene>
<comment type="caution">
    <text evidence="2">The sequence shown here is derived from an EMBL/GenBank/DDBJ whole genome shotgun (WGS) entry which is preliminary data.</text>
</comment>
<dbReference type="EMBL" id="LHXX01000070">
    <property type="protein sequence ID" value="KXB01014.1"/>
    <property type="molecule type" value="Genomic_DNA"/>
</dbReference>
<keyword evidence="1" id="KW-1133">Transmembrane helix</keyword>
<keyword evidence="1" id="KW-0472">Membrane</keyword>